<comment type="caution">
    <text evidence="11">The sequence shown here is derived from an EMBL/GenBank/DDBJ whole genome shotgun (WGS) entry which is preliminary data.</text>
</comment>
<dbReference type="RefSeq" id="WP_229959171.1">
    <property type="nucleotide sequence ID" value="NZ_JAJJWI010000004.1"/>
</dbReference>
<dbReference type="InterPro" id="IPR000131">
    <property type="entry name" value="ATP_synth_F1_gsu"/>
</dbReference>
<proteinExistence type="inferred from homology"/>
<gene>
    <name evidence="10 11" type="primary">atpG</name>
    <name evidence="11" type="ORF">ACFSKU_17715</name>
</gene>
<dbReference type="PRINTS" id="PR00126">
    <property type="entry name" value="ATPASEGAMMA"/>
</dbReference>
<evidence type="ECO:0000256" key="5">
    <source>
        <dbReference type="ARBA" id="ARBA00022781"/>
    </source>
</evidence>
<dbReference type="Gene3D" id="1.10.287.80">
    <property type="entry name" value="ATP synthase, gamma subunit, helix hairpin domain"/>
    <property type="match status" value="1"/>
</dbReference>
<accession>A0ABW4X173</accession>
<evidence type="ECO:0000256" key="2">
    <source>
        <dbReference type="ARBA" id="ARBA00004170"/>
    </source>
</evidence>
<dbReference type="InterPro" id="IPR023632">
    <property type="entry name" value="ATP_synth_F1_gsu_CS"/>
</dbReference>
<evidence type="ECO:0000256" key="4">
    <source>
        <dbReference type="ARBA" id="ARBA00022448"/>
    </source>
</evidence>
<evidence type="ECO:0000256" key="8">
    <source>
        <dbReference type="ARBA" id="ARBA00023196"/>
    </source>
</evidence>
<comment type="subunit">
    <text evidence="10">F-type ATPases have 2 components, CF(1) - the catalytic core - and CF(0) - the membrane proton channel. CF(1) has five subunits: alpha(3), beta(3), gamma(1), delta(1), epsilon(1). CF(0) has three main subunits: a, b and c.</text>
</comment>
<evidence type="ECO:0000256" key="7">
    <source>
        <dbReference type="ARBA" id="ARBA00023136"/>
    </source>
</evidence>
<dbReference type="PANTHER" id="PTHR11693:SF22">
    <property type="entry name" value="ATP SYNTHASE SUBUNIT GAMMA, MITOCHONDRIAL"/>
    <property type="match status" value="1"/>
</dbReference>
<sequence>MPSLKEVRSRITSVSSTQQITKAMKMVAAAKLRRAQDSILRMRPYAQRLSGILANLSSQTEGSVNNPYSEEREANRVLIIAVTSDRGLAGAFNSNIIKAVNTLVNEQYSKQYNAGNVTILTIGRKGHDAFTKRGYKVIGDYTGIFTGLSFDAVRGAAERAMDGFINREFDKVDLVYNEFKNVATQIVRQDQFLPIVEQPAQDSAAPTLAADYVFEPSKEAIIEELIPKSLKIQVYKAVLESNASEHGARMTAMDKATDNAGELLKQLKLTYNRTRQAAITKEILEIVGGAEALSSK</sequence>
<organism evidence="11 12">
    <name type="scientific">Pontibacter silvestris</name>
    <dbReference type="NCBI Taxonomy" id="2305183"/>
    <lineage>
        <taxon>Bacteria</taxon>
        <taxon>Pseudomonadati</taxon>
        <taxon>Bacteroidota</taxon>
        <taxon>Cytophagia</taxon>
        <taxon>Cytophagales</taxon>
        <taxon>Hymenobacteraceae</taxon>
        <taxon>Pontibacter</taxon>
    </lineage>
</organism>
<keyword evidence="10" id="KW-1003">Cell membrane</keyword>
<keyword evidence="6 10" id="KW-0406">Ion transport</keyword>
<keyword evidence="4 10" id="KW-0813">Transport</keyword>
<dbReference type="HAMAP" id="MF_00815">
    <property type="entry name" value="ATP_synth_gamma_bact"/>
    <property type="match status" value="1"/>
</dbReference>
<dbReference type="InterPro" id="IPR035968">
    <property type="entry name" value="ATP_synth_F1_ATPase_gsu"/>
</dbReference>
<name>A0ABW4X173_9BACT</name>
<reference evidence="12" key="1">
    <citation type="journal article" date="2019" name="Int. J. Syst. Evol. Microbiol.">
        <title>The Global Catalogue of Microorganisms (GCM) 10K type strain sequencing project: providing services to taxonomists for standard genome sequencing and annotation.</title>
        <authorList>
            <consortium name="The Broad Institute Genomics Platform"/>
            <consortium name="The Broad Institute Genome Sequencing Center for Infectious Disease"/>
            <person name="Wu L."/>
            <person name="Ma J."/>
        </authorList>
    </citation>
    <scope>NUCLEOTIDE SEQUENCE [LARGE SCALE GENOMIC DNA]</scope>
    <source>
        <strain evidence="12">JCM 16545</strain>
    </source>
</reference>
<evidence type="ECO:0000256" key="3">
    <source>
        <dbReference type="ARBA" id="ARBA00007681"/>
    </source>
</evidence>
<evidence type="ECO:0000313" key="12">
    <source>
        <dbReference type="Proteomes" id="UP001597369"/>
    </source>
</evidence>
<keyword evidence="12" id="KW-1185">Reference proteome</keyword>
<dbReference type="PROSITE" id="PS00153">
    <property type="entry name" value="ATPASE_GAMMA"/>
    <property type="match status" value="1"/>
</dbReference>
<comment type="similarity">
    <text evidence="3 10">Belongs to the ATPase gamma chain family.</text>
</comment>
<dbReference type="PANTHER" id="PTHR11693">
    <property type="entry name" value="ATP SYNTHASE GAMMA CHAIN"/>
    <property type="match status" value="1"/>
</dbReference>
<dbReference type="Pfam" id="PF00231">
    <property type="entry name" value="ATP-synt"/>
    <property type="match status" value="1"/>
</dbReference>
<keyword evidence="9 10" id="KW-0066">ATP synthesis</keyword>
<keyword evidence="8 10" id="KW-0139">CF(1)</keyword>
<keyword evidence="5 10" id="KW-0375">Hydrogen ion transport</keyword>
<dbReference type="EMBL" id="JBHUHV010000054">
    <property type="protein sequence ID" value="MFD2068732.1"/>
    <property type="molecule type" value="Genomic_DNA"/>
</dbReference>
<dbReference type="Proteomes" id="UP001597369">
    <property type="component" value="Unassembled WGS sequence"/>
</dbReference>
<dbReference type="NCBIfam" id="TIGR01146">
    <property type="entry name" value="ATPsyn_F1gamma"/>
    <property type="match status" value="1"/>
</dbReference>
<evidence type="ECO:0000256" key="10">
    <source>
        <dbReference type="HAMAP-Rule" id="MF_00815"/>
    </source>
</evidence>
<dbReference type="SUPFAM" id="SSF52943">
    <property type="entry name" value="ATP synthase (F1-ATPase), gamma subunit"/>
    <property type="match status" value="1"/>
</dbReference>
<keyword evidence="7 10" id="KW-0472">Membrane</keyword>
<evidence type="ECO:0000256" key="6">
    <source>
        <dbReference type="ARBA" id="ARBA00023065"/>
    </source>
</evidence>
<evidence type="ECO:0000256" key="9">
    <source>
        <dbReference type="ARBA" id="ARBA00023310"/>
    </source>
</evidence>
<evidence type="ECO:0000256" key="1">
    <source>
        <dbReference type="ARBA" id="ARBA00003456"/>
    </source>
</evidence>
<evidence type="ECO:0000313" key="11">
    <source>
        <dbReference type="EMBL" id="MFD2068732.1"/>
    </source>
</evidence>
<dbReference type="Gene3D" id="3.40.1380.10">
    <property type="match status" value="1"/>
</dbReference>
<dbReference type="CDD" id="cd12151">
    <property type="entry name" value="F1-ATPase_gamma"/>
    <property type="match status" value="1"/>
</dbReference>
<protein>
    <recommendedName>
        <fullName evidence="10">ATP synthase gamma chain</fullName>
    </recommendedName>
    <alternativeName>
        <fullName evidence="10">ATP synthase F1 sector gamma subunit</fullName>
    </alternativeName>
    <alternativeName>
        <fullName evidence="10">F-ATPase gamma subunit</fullName>
    </alternativeName>
</protein>
<comment type="function">
    <text evidence="1 10">Produces ATP from ADP in the presence of a proton gradient across the membrane. The gamma chain is believed to be important in regulating ATPase activity and the flow of protons through the CF(0) complex.</text>
</comment>
<comment type="subcellular location">
    <subcellularLocation>
        <location evidence="10">Cell membrane</location>
        <topology evidence="10">Peripheral membrane protein</topology>
    </subcellularLocation>
    <subcellularLocation>
        <location evidence="2">Membrane</location>
        <topology evidence="2">Peripheral membrane protein</topology>
    </subcellularLocation>
</comment>